<dbReference type="InterPro" id="IPR018170">
    <property type="entry name" value="Aldo/ket_reductase_CS"/>
</dbReference>
<dbReference type="RefSeq" id="WP_307410716.1">
    <property type="nucleotide sequence ID" value="NZ_JAUSUR010000007.1"/>
</dbReference>
<dbReference type="Proteomes" id="UP001230220">
    <property type="component" value="Unassembled WGS sequence"/>
</dbReference>
<organism evidence="5 6">
    <name type="scientific">Breznakia pachnodae</name>
    <dbReference type="NCBI Taxonomy" id="265178"/>
    <lineage>
        <taxon>Bacteria</taxon>
        <taxon>Bacillati</taxon>
        <taxon>Bacillota</taxon>
        <taxon>Erysipelotrichia</taxon>
        <taxon>Erysipelotrichales</taxon>
        <taxon>Erysipelotrichaceae</taxon>
        <taxon>Breznakia</taxon>
    </lineage>
</organism>
<accession>A0ABU0E7Q9</accession>
<evidence type="ECO:0000256" key="3">
    <source>
        <dbReference type="ARBA" id="ARBA00023002"/>
    </source>
</evidence>
<evidence type="ECO:0000256" key="1">
    <source>
        <dbReference type="ARBA" id="ARBA00007905"/>
    </source>
</evidence>
<comment type="similarity">
    <text evidence="1">Belongs to the aldo/keto reductase family.</text>
</comment>
<dbReference type="InterPro" id="IPR020471">
    <property type="entry name" value="AKR"/>
</dbReference>
<dbReference type="CDD" id="cd19071">
    <property type="entry name" value="AKR_AKR1-5-like"/>
    <property type="match status" value="1"/>
</dbReference>
<name>A0ABU0E7Q9_9FIRM</name>
<dbReference type="PIRSF" id="PIRSF000097">
    <property type="entry name" value="AKR"/>
    <property type="match status" value="1"/>
</dbReference>
<dbReference type="InterPro" id="IPR036812">
    <property type="entry name" value="NAD(P)_OxRdtase_dom_sf"/>
</dbReference>
<dbReference type="PROSITE" id="PS00062">
    <property type="entry name" value="ALDOKETO_REDUCTASE_2"/>
    <property type="match status" value="1"/>
</dbReference>
<feature type="domain" description="NADP-dependent oxidoreductase" evidence="4">
    <location>
        <begin position="18"/>
        <end position="257"/>
    </location>
</feature>
<dbReference type="Gene3D" id="3.20.20.100">
    <property type="entry name" value="NADP-dependent oxidoreductase domain"/>
    <property type="match status" value="1"/>
</dbReference>
<dbReference type="InterPro" id="IPR023210">
    <property type="entry name" value="NADP_OxRdtase_dom"/>
</dbReference>
<evidence type="ECO:0000313" key="6">
    <source>
        <dbReference type="Proteomes" id="UP001230220"/>
    </source>
</evidence>
<evidence type="ECO:0000259" key="4">
    <source>
        <dbReference type="Pfam" id="PF00248"/>
    </source>
</evidence>
<dbReference type="PROSITE" id="PS00798">
    <property type="entry name" value="ALDOKETO_REDUCTASE_1"/>
    <property type="match status" value="1"/>
</dbReference>
<dbReference type="Pfam" id="PF00248">
    <property type="entry name" value="Aldo_ket_red"/>
    <property type="match status" value="1"/>
</dbReference>
<evidence type="ECO:0000256" key="2">
    <source>
        <dbReference type="ARBA" id="ARBA00022857"/>
    </source>
</evidence>
<dbReference type="PANTHER" id="PTHR43827:SF3">
    <property type="entry name" value="NADP-DEPENDENT OXIDOREDUCTASE DOMAIN-CONTAINING PROTEIN"/>
    <property type="match status" value="1"/>
</dbReference>
<keyword evidence="6" id="KW-1185">Reference proteome</keyword>
<dbReference type="EMBL" id="JAUSUR010000007">
    <property type="protein sequence ID" value="MDQ0362751.1"/>
    <property type="molecule type" value="Genomic_DNA"/>
</dbReference>
<gene>
    <name evidence="5" type="ORF">J2S15_003505</name>
</gene>
<protein>
    <submittedName>
        <fullName evidence="5">Diketogulonate reductase-like aldo/keto reductase</fullName>
    </submittedName>
</protein>
<sequence>MNKLDKKIMNDGKEIPTIALGVWRSGDDTKNAVLTALEAGYRHIDTASVYKNEEAVGEAIKESGIPREEIFVTTKLWNEDIQSGEVKKALEESLKKLGLDYVDLYLIHWPIEGYKEAYLEMEKLQSEGLIRSIGVSNFKVHHMKALLEVANVKPAVNQMEFSPLMQDNDILNYCNDNHIVLEAWSPLGSGSCLSIPEIQDLATKYSKSTAQIILRWLYQKGIVILPKSVHKNRILENKAIFDFTLTIDDISIMDGLNQDKRVGPDPDRYKP</sequence>
<dbReference type="PANTHER" id="PTHR43827">
    <property type="entry name" value="2,5-DIKETO-D-GLUCONIC ACID REDUCTASE"/>
    <property type="match status" value="1"/>
</dbReference>
<proteinExistence type="inferred from homology"/>
<evidence type="ECO:0000313" key="5">
    <source>
        <dbReference type="EMBL" id="MDQ0362751.1"/>
    </source>
</evidence>
<comment type="caution">
    <text evidence="5">The sequence shown here is derived from an EMBL/GenBank/DDBJ whole genome shotgun (WGS) entry which is preliminary data.</text>
</comment>
<keyword evidence="3" id="KW-0560">Oxidoreductase</keyword>
<dbReference type="PRINTS" id="PR00069">
    <property type="entry name" value="ALDKETRDTASE"/>
</dbReference>
<reference evidence="5 6" key="1">
    <citation type="submission" date="2023-07" db="EMBL/GenBank/DDBJ databases">
        <title>Genomic Encyclopedia of Type Strains, Phase IV (KMG-IV): sequencing the most valuable type-strain genomes for metagenomic binning, comparative biology and taxonomic classification.</title>
        <authorList>
            <person name="Goeker M."/>
        </authorList>
    </citation>
    <scope>NUCLEOTIDE SEQUENCE [LARGE SCALE GENOMIC DNA]</scope>
    <source>
        <strain evidence="5 6">DSM 16784</strain>
    </source>
</reference>
<dbReference type="PROSITE" id="PS00063">
    <property type="entry name" value="ALDOKETO_REDUCTASE_3"/>
    <property type="match status" value="1"/>
</dbReference>
<keyword evidence="2" id="KW-0521">NADP</keyword>
<dbReference type="SUPFAM" id="SSF51430">
    <property type="entry name" value="NAD(P)-linked oxidoreductase"/>
    <property type="match status" value="1"/>
</dbReference>